<evidence type="ECO:0000256" key="1">
    <source>
        <dbReference type="ARBA" id="ARBA00009922"/>
    </source>
</evidence>
<evidence type="ECO:0000313" key="14">
    <source>
        <dbReference type="EMBL" id="KAF9490370.1"/>
    </source>
</evidence>
<evidence type="ECO:0000256" key="7">
    <source>
        <dbReference type="ARBA" id="ARBA00023235"/>
    </source>
</evidence>
<dbReference type="InterPro" id="IPR027417">
    <property type="entry name" value="P-loop_NTPase"/>
</dbReference>
<dbReference type="GO" id="GO:0005524">
    <property type="term" value="F:ATP binding"/>
    <property type="evidence" value="ECO:0007669"/>
    <property type="project" value="UniProtKB-UniRule"/>
</dbReference>
<reference evidence="14" key="1">
    <citation type="submission" date="2020-11" db="EMBL/GenBank/DDBJ databases">
        <authorList>
            <consortium name="DOE Joint Genome Institute"/>
            <person name="Ahrendt S."/>
            <person name="Riley R."/>
            <person name="Andreopoulos W."/>
            <person name="Labutti K."/>
            <person name="Pangilinan J."/>
            <person name="Ruiz-Duenas F.J."/>
            <person name="Barrasa J.M."/>
            <person name="Sanchez-Garcia M."/>
            <person name="Camarero S."/>
            <person name="Miyauchi S."/>
            <person name="Serrano A."/>
            <person name="Linde D."/>
            <person name="Babiker R."/>
            <person name="Drula E."/>
            <person name="Ayuso-Fernandez I."/>
            <person name="Pacheco R."/>
            <person name="Padilla G."/>
            <person name="Ferreira P."/>
            <person name="Barriuso J."/>
            <person name="Kellner H."/>
            <person name="Castanera R."/>
            <person name="Alfaro M."/>
            <person name="Ramirez L."/>
            <person name="Pisabarro A.G."/>
            <person name="Kuo A."/>
            <person name="Tritt A."/>
            <person name="Lipzen A."/>
            <person name="He G."/>
            <person name="Yan M."/>
            <person name="Ng V."/>
            <person name="Cullen D."/>
            <person name="Martin F."/>
            <person name="Rosso M.-N."/>
            <person name="Henrissat B."/>
            <person name="Hibbett D."/>
            <person name="Martinez A.T."/>
            <person name="Grigoriev I.V."/>
        </authorList>
    </citation>
    <scope>NUCLEOTIDE SEQUENCE</scope>
    <source>
        <strain evidence="14">ATCC 90797</strain>
    </source>
</reference>
<name>A0A9P5ZN21_PLEER</name>
<dbReference type="GO" id="GO:0005634">
    <property type="term" value="C:nucleus"/>
    <property type="evidence" value="ECO:0007669"/>
    <property type="project" value="TreeGrafter"/>
</dbReference>
<dbReference type="Pfam" id="PF00580">
    <property type="entry name" value="UvrD-helicase"/>
    <property type="match status" value="1"/>
</dbReference>
<evidence type="ECO:0000256" key="5">
    <source>
        <dbReference type="ARBA" id="ARBA00022840"/>
    </source>
</evidence>
<keyword evidence="4 11" id="KW-0347">Helicase</keyword>
<dbReference type="GO" id="GO:0043138">
    <property type="term" value="F:3'-5' DNA helicase activity"/>
    <property type="evidence" value="ECO:0007669"/>
    <property type="project" value="UniProtKB-EC"/>
</dbReference>
<feature type="domain" description="UvrD-like helicase ATP-binding" evidence="12">
    <location>
        <begin position="8"/>
        <end position="310"/>
    </location>
</feature>
<evidence type="ECO:0000256" key="2">
    <source>
        <dbReference type="ARBA" id="ARBA00022741"/>
    </source>
</evidence>
<dbReference type="AlphaFoldDB" id="A0A9P5ZN21"/>
<evidence type="ECO:0000313" key="15">
    <source>
        <dbReference type="Proteomes" id="UP000807025"/>
    </source>
</evidence>
<dbReference type="InterPro" id="IPR014016">
    <property type="entry name" value="UvrD-like_ATP-bd"/>
</dbReference>
<evidence type="ECO:0000256" key="11">
    <source>
        <dbReference type="PROSITE-ProRule" id="PRU00560"/>
    </source>
</evidence>
<dbReference type="PROSITE" id="PS51217">
    <property type="entry name" value="UVRD_HELICASE_CTER"/>
    <property type="match status" value="1"/>
</dbReference>
<evidence type="ECO:0000256" key="3">
    <source>
        <dbReference type="ARBA" id="ARBA00022801"/>
    </source>
</evidence>
<dbReference type="OrthoDB" id="1470711at2759"/>
<evidence type="ECO:0000256" key="9">
    <source>
        <dbReference type="ARBA" id="ARBA00034808"/>
    </source>
</evidence>
<organism evidence="14 15">
    <name type="scientific">Pleurotus eryngii</name>
    <name type="common">Boletus of the steppes</name>
    <dbReference type="NCBI Taxonomy" id="5323"/>
    <lineage>
        <taxon>Eukaryota</taxon>
        <taxon>Fungi</taxon>
        <taxon>Dikarya</taxon>
        <taxon>Basidiomycota</taxon>
        <taxon>Agaricomycotina</taxon>
        <taxon>Agaricomycetes</taxon>
        <taxon>Agaricomycetidae</taxon>
        <taxon>Agaricales</taxon>
        <taxon>Pleurotineae</taxon>
        <taxon>Pleurotaceae</taxon>
        <taxon>Pleurotus</taxon>
    </lineage>
</organism>
<dbReference type="EMBL" id="MU154643">
    <property type="protein sequence ID" value="KAF9490370.1"/>
    <property type="molecule type" value="Genomic_DNA"/>
</dbReference>
<dbReference type="Gene3D" id="1.10.10.160">
    <property type="match status" value="1"/>
</dbReference>
<dbReference type="GO" id="GO:0003677">
    <property type="term" value="F:DNA binding"/>
    <property type="evidence" value="ECO:0007669"/>
    <property type="project" value="UniProtKB-KW"/>
</dbReference>
<feature type="binding site" evidence="11">
    <location>
        <begin position="29"/>
        <end position="36"/>
    </location>
    <ligand>
        <name>ATP</name>
        <dbReference type="ChEBI" id="CHEBI:30616"/>
    </ligand>
</feature>
<keyword evidence="3 11" id="KW-0378">Hydrolase</keyword>
<dbReference type="SUPFAM" id="SSF52540">
    <property type="entry name" value="P-loop containing nucleoside triphosphate hydrolases"/>
    <property type="match status" value="1"/>
</dbReference>
<dbReference type="Pfam" id="PF13361">
    <property type="entry name" value="UvrD_C"/>
    <property type="match status" value="1"/>
</dbReference>
<keyword evidence="7" id="KW-0413">Isomerase</keyword>
<sequence length="856" mass="94818">MDASYLGALNAAQKKAVQHLPQIPLQILAGPGSGKTRVLTSRIAHLILHHHIPPTAICAVTFTNKASNEMRERLTKLIGTERTRALKLGTFHAICALFLRKHASVVGLSNNFSVCDADESKKLISRLLKPYQTFLEARDITLKEATVFSMISKHKYKGNTAADVIAELRITKSKSDKENTGVQHKSRHITGEINSVVAEIYREYERSLRKSNSLDFDDLLLFGLRLFVDHRALAGWCRHVLVDEFQDTNSIQYELMKTLAVSADQCLTVVGDPDQSIYGWRSADVTNLAKMKKDFPSTESILLEENYRSTASILKASLSIVSQDKARLPKSLHTSHPSGCTPSLVSFATDQDEAVFIAHEIRRTAANMGGILKWKDFAVLLRFNALSRVIESALQKSGIPCRILGGHRFFERMEIKDLLAYLQLVDNPQFTPAFSRVINVPARGIGAKTITELELRAQKTNKTPLELVELILEGRVPDIKPPIKRKIPSFVRAIQTLRDSALDGSSPVDLIRRLVDLIGYEQHLKQAQPQDWESRWENVQELITFASEVEGDIIEMDDSEETRSTTPLRMFLQASMLSSEGDQSNGEDSNDKVTISTCHAAKGLEWPVVIVPSVEHGTFPFYRCDDVEEERRLLYVACTRAQCLLYLSHCGKRMVAGETKSVELSGFISSVHQQDMTIFSDRAPELLPADRAVISRVLGRPEPKHVEVAKHIAEYNRTARHRPEPLSNPQSSAYNWHPSLGARSAPGPSLNIITSSRVMLDNVGVARGTAPCPEVPIVSAKAGTRLLPTKVHQPGVIHTTPTATHIPQTRPGPKAAARSSGLVIGSSSEGTVGVKRRLGMGRSHVGYANKKFRPPT</sequence>
<dbReference type="EC" id="5.6.2.4" evidence="9"/>
<dbReference type="InterPro" id="IPR000212">
    <property type="entry name" value="DNA_helicase_UvrD/REP"/>
</dbReference>
<evidence type="ECO:0000256" key="10">
    <source>
        <dbReference type="ARBA" id="ARBA00048988"/>
    </source>
</evidence>
<evidence type="ECO:0000259" key="13">
    <source>
        <dbReference type="PROSITE" id="PS51217"/>
    </source>
</evidence>
<accession>A0A9P5ZN21</accession>
<comment type="similarity">
    <text evidence="1">Belongs to the helicase family. UvrD subfamily.</text>
</comment>
<comment type="catalytic activity">
    <reaction evidence="10">
        <text>ATP + H2O = ADP + phosphate + H(+)</text>
        <dbReference type="Rhea" id="RHEA:13065"/>
        <dbReference type="ChEBI" id="CHEBI:15377"/>
        <dbReference type="ChEBI" id="CHEBI:15378"/>
        <dbReference type="ChEBI" id="CHEBI:30616"/>
        <dbReference type="ChEBI" id="CHEBI:43474"/>
        <dbReference type="ChEBI" id="CHEBI:456216"/>
        <dbReference type="EC" id="5.6.2.4"/>
    </reaction>
</comment>
<dbReference type="Proteomes" id="UP000807025">
    <property type="component" value="Unassembled WGS sequence"/>
</dbReference>
<keyword evidence="2 11" id="KW-0547">Nucleotide-binding</keyword>
<dbReference type="PROSITE" id="PS51198">
    <property type="entry name" value="UVRD_HELICASE_ATP_BIND"/>
    <property type="match status" value="1"/>
</dbReference>
<evidence type="ECO:0000256" key="6">
    <source>
        <dbReference type="ARBA" id="ARBA00023125"/>
    </source>
</evidence>
<gene>
    <name evidence="14" type="ORF">BDN71DRAFT_1454373</name>
</gene>
<evidence type="ECO:0000256" key="4">
    <source>
        <dbReference type="ARBA" id="ARBA00022806"/>
    </source>
</evidence>
<dbReference type="InterPro" id="IPR014017">
    <property type="entry name" value="DNA_helicase_UvrD-like_C"/>
</dbReference>
<dbReference type="Gene3D" id="1.10.486.10">
    <property type="entry name" value="PCRA, domain 4"/>
    <property type="match status" value="1"/>
</dbReference>
<comment type="catalytic activity">
    <reaction evidence="8">
        <text>Couples ATP hydrolysis with the unwinding of duplex DNA by translocating in the 3'-5' direction.</text>
        <dbReference type="EC" id="5.6.2.4"/>
    </reaction>
</comment>
<keyword evidence="5 11" id="KW-0067">ATP-binding</keyword>
<dbReference type="GO" id="GO:0000725">
    <property type="term" value="P:recombinational repair"/>
    <property type="evidence" value="ECO:0007669"/>
    <property type="project" value="TreeGrafter"/>
</dbReference>
<keyword evidence="15" id="KW-1185">Reference proteome</keyword>
<keyword evidence="6" id="KW-0238">DNA-binding</keyword>
<protein>
    <recommendedName>
        <fullName evidence="9">DNA 3'-5' helicase</fullName>
        <ecNumber evidence="9">5.6.2.4</ecNumber>
    </recommendedName>
</protein>
<dbReference type="GO" id="GO:0016787">
    <property type="term" value="F:hydrolase activity"/>
    <property type="evidence" value="ECO:0007669"/>
    <property type="project" value="UniProtKB-UniRule"/>
</dbReference>
<dbReference type="PANTHER" id="PTHR11070:SF2">
    <property type="entry name" value="ATP-DEPENDENT DNA HELICASE SRS2"/>
    <property type="match status" value="1"/>
</dbReference>
<dbReference type="PANTHER" id="PTHR11070">
    <property type="entry name" value="UVRD / RECB / PCRA DNA HELICASE FAMILY MEMBER"/>
    <property type="match status" value="1"/>
</dbReference>
<proteinExistence type="inferred from homology"/>
<feature type="domain" description="UvrD-like helicase C-terminal" evidence="13">
    <location>
        <begin position="311"/>
        <end position="603"/>
    </location>
</feature>
<evidence type="ECO:0000259" key="12">
    <source>
        <dbReference type="PROSITE" id="PS51198"/>
    </source>
</evidence>
<dbReference type="CDD" id="cd17932">
    <property type="entry name" value="DEXQc_UvrD"/>
    <property type="match status" value="1"/>
</dbReference>
<evidence type="ECO:0000256" key="8">
    <source>
        <dbReference type="ARBA" id="ARBA00034617"/>
    </source>
</evidence>
<dbReference type="Gene3D" id="3.40.50.300">
    <property type="entry name" value="P-loop containing nucleotide triphosphate hydrolases"/>
    <property type="match status" value="2"/>
</dbReference>
<comment type="caution">
    <text evidence="14">The sequence shown here is derived from an EMBL/GenBank/DDBJ whole genome shotgun (WGS) entry which is preliminary data.</text>
</comment>
<dbReference type="InterPro" id="IPR013986">
    <property type="entry name" value="DExx_box_DNA_helicase_dom_sf"/>
</dbReference>